<gene>
    <name evidence="2" type="ORF">NA57DRAFT_78672</name>
</gene>
<accession>A0A9P4IC93</accession>
<dbReference type="EMBL" id="ML978130">
    <property type="protein sequence ID" value="KAF2095897.1"/>
    <property type="molecule type" value="Genomic_DNA"/>
</dbReference>
<reference evidence="2" key="1">
    <citation type="journal article" date="2020" name="Stud. Mycol.">
        <title>101 Dothideomycetes genomes: a test case for predicting lifestyles and emergence of pathogens.</title>
        <authorList>
            <person name="Haridas S."/>
            <person name="Albert R."/>
            <person name="Binder M."/>
            <person name="Bloem J."/>
            <person name="Labutti K."/>
            <person name="Salamov A."/>
            <person name="Andreopoulos B."/>
            <person name="Baker S."/>
            <person name="Barry K."/>
            <person name="Bills G."/>
            <person name="Bluhm B."/>
            <person name="Cannon C."/>
            <person name="Castanera R."/>
            <person name="Culley D."/>
            <person name="Daum C."/>
            <person name="Ezra D."/>
            <person name="Gonzalez J."/>
            <person name="Henrissat B."/>
            <person name="Kuo A."/>
            <person name="Liang C."/>
            <person name="Lipzen A."/>
            <person name="Lutzoni F."/>
            <person name="Magnuson J."/>
            <person name="Mondo S."/>
            <person name="Nolan M."/>
            <person name="Ohm R."/>
            <person name="Pangilinan J."/>
            <person name="Park H.-J."/>
            <person name="Ramirez L."/>
            <person name="Alfaro M."/>
            <person name="Sun H."/>
            <person name="Tritt A."/>
            <person name="Yoshinaga Y."/>
            <person name="Zwiers L.-H."/>
            <person name="Turgeon B."/>
            <person name="Goodwin S."/>
            <person name="Spatafora J."/>
            <person name="Crous P."/>
            <person name="Grigoriev I."/>
        </authorList>
    </citation>
    <scope>NUCLEOTIDE SEQUENCE</scope>
    <source>
        <strain evidence="2">CBS 133067</strain>
    </source>
</reference>
<feature type="compositionally biased region" description="Basic and acidic residues" evidence="1">
    <location>
        <begin position="347"/>
        <end position="359"/>
    </location>
</feature>
<feature type="compositionally biased region" description="Basic and acidic residues" evidence="1">
    <location>
        <begin position="871"/>
        <end position="881"/>
    </location>
</feature>
<comment type="caution">
    <text evidence="2">The sequence shown here is derived from an EMBL/GenBank/DDBJ whole genome shotgun (WGS) entry which is preliminary data.</text>
</comment>
<feature type="compositionally biased region" description="Polar residues" evidence="1">
    <location>
        <begin position="585"/>
        <end position="594"/>
    </location>
</feature>
<keyword evidence="3" id="KW-1185">Reference proteome</keyword>
<feature type="compositionally biased region" description="Pro residues" evidence="1">
    <location>
        <begin position="467"/>
        <end position="476"/>
    </location>
</feature>
<organism evidence="2 3">
    <name type="scientific">Rhizodiscina lignyota</name>
    <dbReference type="NCBI Taxonomy" id="1504668"/>
    <lineage>
        <taxon>Eukaryota</taxon>
        <taxon>Fungi</taxon>
        <taxon>Dikarya</taxon>
        <taxon>Ascomycota</taxon>
        <taxon>Pezizomycotina</taxon>
        <taxon>Dothideomycetes</taxon>
        <taxon>Pleosporomycetidae</taxon>
        <taxon>Aulographales</taxon>
        <taxon>Rhizodiscinaceae</taxon>
        <taxon>Rhizodiscina</taxon>
    </lineage>
</organism>
<evidence type="ECO:0000313" key="2">
    <source>
        <dbReference type="EMBL" id="KAF2095897.1"/>
    </source>
</evidence>
<evidence type="ECO:0000256" key="1">
    <source>
        <dbReference type="SAM" id="MobiDB-lite"/>
    </source>
</evidence>
<feature type="compositionally biased region" description="Polar residues" evidence="1">
    <location>
        <begin position="710"/>
        <end position="719"/>
    </location>
</feature>
<feature type="compositionally biased region" description="Low complexity" evidence="1">
    <location>
        <begin position="604"/>
        <end position="629"/>
    </location>
</feature>
<feature type="compositionally biased region" description="Basic and acidic residues" evidence="1">
    <location>
        <begin position="900"/>
        <end position="912"/>
    </location>
</feature>
<feature type="compositionally biased region" description="Low complexity" evidence="1">
    <location>
        <begin position="426"/>
        <end position="447"/>
    </location>
</feature>
<feature type="region of interest" description="Disordered" evidence="1">
    <location>
        <begin position="706"/>
        <end position="984"/>
    </location>
</feature>
<feature type="compositionally biased region" description="Pro residues" evidence="1">
    <location>
        <begin position="519"/>
        <end position="532"/>
    </location>
</feature>
<name>A0A9P4IC93_9PEZI</name>
<feature type="region of interest" description="Disordered" evidence="1">
    <location>
        <begin position="1"/>
        <end position="245"/>
    </location>
</feature>
<feature type="compositionally biased region" description="Basic and acidic residues" evidence="1">
    <location>
        <begin position="454"/>
        <end position="464"/>
    </location>
</feature>
<feature type="compositionally biased region" description="Polar residues" evidence="1">
    <location>
        <begin position="807"/>
        <end position="823"/>
    </location>
</feature>
<evidence type="ECO:0000313" key="3">
    <source>
        <dbReference type="Proteomes" id="UP000799772"/>
    </source>
</evidence>
<dbReference type="AlphaFoldDB" id="A0A9P4IC93"/>
<protein>
    <submittedName>
        <fullName evidence="2">Uncharacterized protein</fullName>
    </submittedName>
</protein>
<feature type="compositionally biased region" description="Low complexity" evidence="1">
    <location>
        <begin position="824"/>
        <end position="835"/>
    </location>
</feature>
<proteinExistence type="predicted"/>
<feature type="compositionally biased region" description="Low complexity" evidence="1">
    <location>
        <begin position="569"/>
        <end position="579"/>
    </location>
</feature>
<feature type="compositionally biased region" description="Polar residues" evidence="1">
    <location>
        <begin position="913"/>
        <end position="922"/>
    </location>
</feature>
<sequence length="1000" mass="108255">MARSNYLYGSTIGPEPRSGVRIRVPKARAGPPPPSLASDNDDDPHLSFSRRRHVRESTRGIYEGSRGRRHSYPLSDTPVSRPFPNRTSLPNSPPTRQLPRSALRPVPHGNSDKPKTKHAKRVTFNPIVEFDDDIKMEPDTSDQGSCIDDGEGLALRMPQDDEEITRRRKGRPNVRFEDCSDDTGSLIDSGSGEVLRPPRGREGLRQVWSSSLPEKKRNSRSKSPPRSPFKADSSIKQSAANRMNDEDIRSALKEDVRHALTEVNARASLIGGRVDGESQSVIIATGPPKLKGIIIEGKDGRKIVIGPTNMPPMPTRQTSFGGSANSSRVQKPVFVRKAVKAPSAPKEPPKEEPAVEKKNVQPNMKLPETIVKKKQIITAEEEKSRILLFPKIGRPVSKTPKPGLPLSKKRPVAPPSKLSKPPPPSSQSLSSVTSSLGSSSSSSGSSGWQVPRSDLFKESKDGGEKPVPLPSKPEPPSQGKEGSKSKSKSKSPTPPKSRSTSKSKRLLNRWPSPAGLPSLPVPVQPSHLPTPPQNLGLAAVQSWDYQPDVPVSGAGEGWSAKVPPDKKSSSSSTTSSSTSGEANRHSASSGNHSVHSNEHWMSGALPAASLVSSSSSSAASTATVKPPSSETRRRISKGFRHVAPLTHPAQKPEQVHTSSGSKYQESRQSRSSRRSKKTDRSAIPTAEGRIVPIFEAVVPEILVSPVSGYAPSSNYQPPTVESDRTSQSSRRSKTKTDLRSKNSLSDDGPILEEMATAQDTLIVPDRGGANAKQWDQPAEEVGSRKSKKSSESRKNVQQSHGDGAESTWDQWGETAQDTLWDKQSGSSETSSKSNSTVKANEAGMTITEQRLPGGQDRESREARSNSSKKSSKFERSAKESDTVAAPAWELQEPLGGGQEWEVRSHHSKESSNSRKSGNQLNTAPKWGVSGNNDVGDEALKAGSGDPRKSESKPQKSTSKTEIISNTNSKKSSSKKASDEEPVYQYLHGVIPVRISRRRLH</sequence>
<feature type="region of interest" description="Disordered" evidence="1">
    <location>
        <begin position="383"/>
        <end position="690"/>
    </location>
</feature>
<feature type="region of interest" description="Disordered" evidence="1">
    <location>
        <begin position="338"/>
        <end position="367"/>
    </location>
</feature>
<dbReference type="Proteomes" id="UP000799772">
    <property type="component" value="Unassembled WGS sequence"/>
</dbReference>
<feature type="compositionally biased region" description="Polar residues" evidence="1">
    <location>
        <begin position="954"/>
        <end position="967"/>
    </location>
</feature>